<dbReference type="Proteomes" id="UP001231189">
    <property type="component" value="Unassembled WGS sequence"/>
</dbReference>
<evidence type="ECO:0000256" key="3">
    <source>
        <dbReference type="ARBA" id="ARBA00022737"/>
    </source>
</evidence>
<evidence type="ECO:0000259" key="9">
    <source>
        <dbReference type="Pfam" id="PF23559"/>
    </source>
</evidence>
<dbReference type="Gene3D" id="3.40.50.300">
    <property type="entry name" value="P-loop containing nucleotide triphosphate hydrolases"/>
    <property type="match status" value="1"/>
</dbReference>
<keyword evidence="3" id="KW-0677">Repeat</keyword>
<dbReference type="PRINTS" id="PR00364">
    <property type="entry name" value="DISEASERSIST"/>
</dbReference>
<gene>
    <name evidence="11" type="ORF">QYE76_046277</name>
</gene>
<evidence type="ECO:0000259" key="10">
    <source>
        <dbReference type="Pfam" id="PF25019"/>
    </source>
</evidence>
<dbReference type="InterPro" id="IPR027417">
    <property type="entry name" value="P-loop_NTPase"/>
</dbReference>
<dbReference type="PANTHER" id="PTHR36766">
    <property type="entry name" value="PLANT BROAD-SPECTRUM MILDEW RESISTANCE PROTEIN RPW8"/>
    <property type="match status" value="1"/>
</dbReference>
<feature type="domain" description="Disease resistance protein winged helix" evidence="9">
    <location>
        <begin position="480"/>
        <end position="545"/>
    </location>
</feature>
<organism evidence="11 12">
    <name type="scientific">Lolium multiflorum</name>
    <name type="common">Italian ryegrass</name>
    <name type="synonym">Lolium perenne subsp. multiflorum</name>
    <dbReference type="NCBI Taxonomy" id="4521"/>
    <lineage>
        <taxon>Eukaryota</taxon>
        <taxon>Viridiplantae</taxon>
        <taxon>Streptophyta</taxon>
        <taxon>Embryophyta</taxon>
        <taxon>Tracheophyta</taxon>
        <taxon>Spermatophyta</taxon>
        <taxon>Magnoliopsida</taxon>
        <taxon>Liliopsida</taxon>
        <taxon>Poales</taxon>
        <taxon>Poaceae</taxon>
        <taxon>BOP clade</taxon>
        <taxon>Pooideae</taxon>
        <taxon>Poodae</taxon>
        <taxon>Poeae</taxon>
        <taxon>Poeae Chloroplast Group 2 (Poeae type)</taxon>
        <taxon>Loliodinae</taxon>
        <taxon>Loliinae</taxon>
        <taxon>Lolium</taxon>
    </lineage>
</organism>
<evidence type="ECO:0000313" key="11">
    <source>
        <dbReference type="EMBL" id="KAK1685429.1"/>
    </source>
</evidence>
<dbReference type="GO" id="GO:0043531">
    <property type="term" value="F:ADP binding"/>
    <property type="evidence" value="ECO:0007669"/>
    <property type="project" value="InterPro"/>
</dbReference>
<dbReference type="GO" id="GO:0051707">
    <property type="term" value="P:response to other organism"/>
    <property type="evidence" value="ECO:0007669"/>
    <property type="project" value="UniProtKB-ARBA"/>
</dbReference>
<evidence type="ECO:0000256" key="6">
    <source>
        <dbReference type="ARBA" id="ARBA00022840"/>
    </source>
</evidence>
<dbReference type="InterPro" id="IPR042197">
    <property type="entry name" value="Apaf_helical"/>
</dbReference>
<dbReference type="Pfam" id="PF23559">
    <property type="entry name" value="WHD_DRP"/>
    <property type="match status" value="1"/>
</dbReference>
<feature type="domain" description="R13L1/DRL21-like LRR repeat region" evidence="10">
    <location>
        <begin position="737"/>
        <end position="862"/>
    </location>
</feature>
<evidence type="ECO:0000259" key="8">
    <source>
        <dbReference type="Pfam" id="PF18052"/>
    </source>
</evidence>
<evidence type="ECO:0000259" key="7">
    <source>
        <dbReference type="Pfam" id="PF00931"/>
    </source>
</evidence>
<name>A0AAD8WZ09_LOLMU</name>
<dbReference type="InterPro" id="IPR036388">
    <property type="entry name" value="WH-like_DNA-bd_sf"/>
</dbReference>
<sequence>MAGFLGTVVDAAIGWMVQSILGSFFTGQMEAWTREVGLAEDVEKLKFEMRKVEMVLAAAEGRRIDNKPLARSLDDLKELIYDSEDVMDELDYYRIQQQIEQGNGPNPEGSHASSSAPSSAFELVYNATSQITSWASCDRKRKREDEGPAHSTIITFEVKDDISKRINIIVNHLCTIGDSVQRVLQLVIGHPIATPSQSQIIARNARMTTSVPIERKVYGRDAERDKIIELLINRGSNDLNVLPVVGIGGVGKTTLARYVYSDERVSDHFDLQMWVCVSTDFSERRITLEILEHVCKDRQEYENISNFNVLQNILLKYTRNKRFLLVLDDVWEDRDKSGWDELLAPLRRSQVTGCMILATTRRKSVAKLLGTMTEVELNGLDEKEFWLLFKAFAFGNENYEGHPSLQSIGKQIAKALKGCPLAAQSVGALLNTSVSYKHWRTVQDKWKSLQEDADDIFSILKLSYDYLPIHLQRCFSYCSLFPEDYKFNGGPLVRAWISQNFVQCEDPTMILEETGQQYLDRLVDLGFFQKVGSHYVMHDLMHELAGKVSLNECATIHGLKSEEIRPTVRHLSIITSAFIKDKDVHGSHEKFDKVILQKVRSWHKLRTLMLFGGSTENFLESLHTLCKEAKCLRLLSVRDANIRSINNFLSPCHLRYVSVYGHHNKQFPQPLMRCYHLQVLDVGIFTKFDVPAGMNNLIYLRHLIAHEKVHHAIACVGSMNSLQELKFKVQNGGSFGIGQLESMNELVLLRISQLENVKTEEEARGARLIDKEYIETLSLSWEDSCMSLQHEEAKDVLEGLQPHQNLKTLKITGYGGATTPTWLSSTFSVTSLQTLHLEKCREWRILLTLKMPFLRKLTLIRMLNVMEISVPSLEELILTDMPKLEKCIGSYGMELTSHLKVLMIKNCPQLNEFTFFQSYANFDAEQKSWFPSLKELSIKHCPQIIKWELFPLQEMAALKELELMDLHVVRELAVPSLEELVLIKMPNLEICGSLTASPPLQFLPSQGDQNSWLPSLRRLTIHDCPCLTVSHPLPPSAQISKLSIRGVPTTPNMSINYGWFTIESNELTVLDDRTLAFHNLSGITWLEIISCPNLVSLSSEAFSQLSALANLSIRDCPNLAKSNIMSEVIQENSRSTRSLLLPSLKSLHISTCGITGSWLTQMLSQTQSLESLLLKDCPAVTFLSISEPLETERTSSLVSGVMTSSQDEHKLKLSYNLLCCLKKLTIQRSPDLEFCGGKRDFLGFTSLTELCLFGCPKLVSSLVGHMGERKGDGSVEAGLLPPSLENLWISHLPENLQSFIPEGLLYLKKLSLSSPYLKSVRLHPCIALEELKISGCKHLAVLEGLQFLSSLRGLEIKMNSELSCAWELKLQEREQSGNPIQLLPPSLEKLNIQKLTDGVQSGLLTCLPTITELAIRESPNLTSLQVGCCRALKKLEIRNCGSLASMEGLQLCRNLTSLTVFHSPMVGSFLELVPNQQGGSEIWSGLEALEISNVSVLSVPLCKQLTSLRRLELGPQVGEQPEIMVSLTEELERALQLLTSLQELRFSMFPNLLSFPANLHSLTSLRRLYIWYCKSITRLPDMGLPPSLRSLQLYDCSEELGEHCRRAATKKLRVTIDNQIV</sequence>
<dbReference type="InterPro" id="IPR002182">
    <property type="entry name" value="NB-ARC"/>
</dbReference>
<evidence type="ECO:0000256" key="1">
    <source>
        <dbReference type="ARBA" id="ARBA00008894"/>
    </source>
</evidence>
<feature type="domain" description="NB-ARC" evidence="7">
    <location>
        <begin position="223"/>
        <end position="397"/>
    </location>
</feature>
<protein>
    <submittedName>
        <fullName evidence="11">Uncharacterized protein</fullName>
    </submittedName>
</protein>
<dbReference type="InterPro" id="IPR041118">
    <property type="entry name" value="Rx_N"/>
</dbReference>
<dbReference type="Pfam" id="PF00931">
    <property type="entry name" value="NB-ARC"/>
    <property type="match status" value="1"/>
</dbReference>
<dbReference type="Gene3D" id="1.10.8.430">
    <property type="entry name" value="Helical domain of apoptotic protease-activating factors"/>
    <property type="match status" value="1"/>
</dbReference>
<evidence type="ECO:0000313" key="12">
    <source>
        <dbReference type="Proteomes" id="UP001231189"/>
    </source>
</evidence>
<evidence type="ECO:0000256" key="2">
    <source>
        <dbReference type="ARBA" id="ARBA00022614"/>
    </source>
</evidence>
<dbReference type="Gene3D" id="1.20.5.4130">
    <property type="match status" value="1"/>
</dbReference>
<reference evidence="11" key="1">
    <citation type="submission" date="2023-07" db="EMBL/GenBank/DDBJ databases">
        <title>A chromosome-level genome assembly of Lolium multiflorum.</title>
        <authorList>
            <person name="Chen Y."/>
            <person name="Copetti D."/>
            <person name="Kolliker R."/>
            <person name="Studer B."/>
        </authorList>
    </citation>
    <scope>NUCLEOTIDE SEQUENCE</scope>
    <source>
        <strain evidence="11">02402/16</strain>
        <tissue evidence="11">Leaf</tissue>
    </source>
</reference>
<dbReference type="FunFam" id="3.40.50.300:FF:001091">
    <property type="entry name" value="Probable disease resistance protein At1g61300"/>
    <property type="match status" value="1"/>
</dbReference>
<evidence type="ECO:0000256" key="4">
    <source>
        <dbReference type="ARBA" id="ARBA00022741"/>
    </source>
</evidence>
<keyword evidence="12" id="KW-1185">Reference proteome</keyword>
<dbReference type="SUPFAM" id="SSF52058">
    <property type="entry name" value="L domain-like"/>
    <property type="match status" value="3"/>
</dbReference>
<dbReference type="Gene3D" id="1.10.10.10">
    <property type="entry name" value="Winged helix-like DNA-binding domain superfamily/Winged helix DNA-binding domain"/>
    <property type="match status" value="1"/>
</dbReference>
<dbReference type="GO" id="GO:0006952">
    <property type="term" value="P:defense response"/>
    <property type="evidence" value="ECO:0007669"/>
    <property type="project" value="UniProtKB-KW"/>
</dbReference>
<proteinExistence type="inferred from homology"/>
<dbReference type="GO" id="GO:0005524">
    <property type="term" value="F:ATP binding"/>
    <property type="evidence" value="ECO:0007669"/>
    <property type="project" value="UniProtKB-KW"/>
</dbReference>
<feature type="domain" description="Disease resistance N-terminal" evidence="8">
    <location>
        <begin position="25"/>
        <end position="103"/>
    </location>
</feature>
<comment type="caution">
    <text evidence="11">The sequence shown here is derived from an EMBL/GenBank/DDBJ whole genome shotgun (WGS) entry which is preliminary data.</text>
</comment>
<evidence type="ECO:0000256" key="5">
    <source>
        <dbReference type="ARBA" id="ARBA00022821"/>
    </source>
</evidence>
<dbReference type="Pfam" id="PF18052">
    <property type="entry name" value="Rx_N"/>
    <property type="match status" value="1"/>
</dbReference>
<dbReference type="InterPro" id="IPR032675">
    <property type="entry name" value="LRR_dom_sf"/>
</dbReference>
<comment type="similarity">
    <text evidence="1">Belongs to the disease resistance NB-LRR family.</text>
</comment>
<dbReference type="SUPFAM" id="SSF52540">
    <property type="entry name" value="P-loop containing nucleoside triphosphate hydrolases"/>
    <property type="match status" value="1"/>
</dbReference>
<dbReference type="InterPro" id="IPR058922">
    <property type="entry name" value="WHD_DRP"/>
</dbReference>
<keyword evidence="5" id="KW-0611">Plant defense</keyword>
<accession>A0AAD8WZ09</accession>
<keyword evidence="2" id="KW-0433">Leucine-rich repeat</keyword>
<keyword evidence="6" id="KW-0067">ATP-binding</keyword>
<dbReference type="PANTHER" id="PTHR36766:SF40">
    <property type="entry name" value="DISEASE RESISTANCE PROTEIN RGA3"/>
    <property type="match status" value="1"/>
</dbReference>
<keyword evidence="4" id="KW-0547">Nucleotide-binding</keyword>
<dbReference type="InterPro" id="IPR056789">
    <property type="entry name" value="LRR_R13L1-DRL21"/>
</dbReference>
<dbReference type="Pfam" id="PF25019">
    <property type="entry name" value="LRR_R13L1-DRL21"/>
    <property type="match status" value="1"/>
</dbReference>
<dbReference type="Gene3D" id="3.80.10.10">
    <property type="entry name" value="Ribonuclease Inhibitor"/>
    <property type="match status" value="4"/>
</dbReference>
<dbReference type="EMBL" id="JAUUTY010000002">
    <property type="protein sequence ID" value="KAK1685429.1"/>
    <property type="molecule type" value="Genomic_DNA"/>
</dbReference>